<evidence type="ECO:0000259" key="9">
    <source>
        <dbReference type="PROSITE" id="PS50103"/>
    </source>
</evidence>
<dbReference type="Gene3D" id="3.40.50.300">
    <property type="entry name" value="P-loop containing nucleotide triphosphate hydrolases"/>
    <property type="match status" value="2"/>
</dbReference>
<dbReference type="GO" id="GO:0016787">
    <property type="term" value="F:hydrolase activity"/>
    <property type="evidence" value="ECO:0007669"/>
    <property type="project" value="UniProtKB-KW"/>
</dbReference>
<dbReference type="Gene3D" id="2.40.50.90">
    <property type="match status" value="2"/>
</dbReference>
<evidence type="ECO:0000256" key="8">
    <source>
        <dbReference type="PROSITE-ProRule" id="PRU00723"/>
    </source>
</evidence>
<name>A0A672YDC8_9TELE</name>
<keyword evidence="8" id="KW-0862">Zinc</keyword>
<keyword evidence="6" id="KW-0067">ATP-binding</keyword>
<evidence type="ECO:0000256" key="4">
    <source>
        <dbReference type="ARBA" id="ARBA00022801"/>
    </source>
</evidence>
<dbReference type="GO" id="GO:0003724">
    <property type="term" value="F:RNA helicase activity"/>
    <property type="evidence" value="ECO:0007669"/>
    <property type="project" value="UniProtKB-EC"/>
</dbReference>
<reference evidence="11" key="2">
    <citation type="submission" date="2025-08" db="UniProtKB">
        <authorList>
            <consortium name="Ensembl"/>
        </authorList>
    </citation>
    <scope>IDENTIFICATION</scope>
</reference>
<dbReference type="InParanoid" id="A0A672YDC8"/>
<dbReference type="EC" id="3.6.4.13" evidence="1"/>
<dbReference type="PROSITE" id="PS50103">
    <property type="entry name" value="ZF_C3H1"/>
    <property type="match status" value="1"/>
</dbReference>
<keyword evidence="5" id="KW-0347">Helicase</keyword>
<keyword evidence="3" id="KW-0547">Nucleotide-binding</keyword>
<dbReference type="PROSITE" id="PS50304">
    <property type="entry name" value="TUDOR"/>
    <property type="match status" value="1"/>
</dbReference>
<dbReference type="FunFam" id="3.40.50.300:FF:001416">
    <property type="entry name" value="Tudor domain containing 12"/>
    <property type="match status" value="1"/>
</dbReference>
<dbReference type="InterPro" id="IPR035437">
    <property type="entry name" value="SNase_OB-fold_sf"/>
</dbReference>
<dbReference type="SMART" id="SM00333">
    <property type="entry name" value="TUDOR"/>
    <property type="match status" value="2"/>
</dbReference>
<dbReference type="GO" id="GO:0008270">
    <property type="term" value="F:zinc ion binding"/>
    <property type="evidence" value="ECO:0007669"/>
    <property type="project" value="UniProtKB-KW"/>
</dbReference>
<evidence type="ECO:0000256" key="2">
    <source>
        <dbReference type="ARBA" id="ARBA00022737"/>
    </source>
</evidence>
<dbReference type="Proteomes" id="UP000472271">
    <property type="component" value="Chromosome 6"/>
</dbReference>
<accession>A0A672YDC8</accession>
<proteinExistence type="predicted"/>
<reference evidence="11" key="1">
    <citation type="submission" date="2019-06" db="EMBL/GenBank/DDBJ databases">
        <authorList>
            <consortium name="Wellcome Sanger Institute Data Sharing"/>
        </authorList>
    </citation>
    <scope>NUCLEOTIDE SEQUENCE [LARGE SCALE GENOMIC DNA]</scope>
</reference>
<dbReference type="GO" id="GO:0005524">
    <property type="term" value="F:ATP binding"/>
    <property type="evidence" value="ECO:0007669"/>
    <property type="project" value="UniProtKB-KW"/>
</dbReference>
<keyword evidence="8" id="KW-0863">Zinc-finger</keyword>
<reference evidence="11" key="3">
    <citation type="submission" date="2025-09" db="UniProtKB">
        <authorList>
            <consortium name="Ensembl"/>
        </authorList>
    </citation>
    <scope>IDENTIFICATION</scope>
</reference>
<keyword evidence="4" id="KW-0378">Hydrolase</keyword>
<keyword evidence="2" id="KW-0677">Repeat</keyword>
<protein>
    <recommendedName>
        <fullName evidence="1">RNA helicase</fullName>
        <ecNumber evidence="1">3.6.4.13</ecNumber>
    </recommendedName>
</protein>
<dbReference type="SUPFAM" id="SSF63748">
    <property type="entry name" value="Tudor/PWWP/MBT"/>
    <property type="match status" value="2"/>
</dbReference>
<feature type="zinc finger region" description="C3H1-type" evidence="8">
    <location>
        <begin position="760"/>
        <end position="788"/>
    </location>
</feature>
<evidence type="ECO:0000256" key="1">
    <source>
        <dbReference type="ARBA" id="ARBA00012552"/>
    </source>
</evidence>
<dbReference type="InterPro" id="IPR002999">
    <property type="entry name" value="Tudor"/>
</dbReference>
<dbReference type="Ensembl" id="ENSSORT00005000965.1">
    <property type="protein sequence ID" value="ENSSORP00005000936.1"/>
    <property type="gene ID" value="ENSSORG00005000571.1"/>
</dbReference>
<evidence type="ECO:0000259" key="10">
    <source>
        <dbReference type="PROSITE" id="PS50304"/>
    </source>
</evidence>
<feature type="domain" description="Tudor" evidence="10">
    <location>
        <begin position="57"/>
        <end position="117"/>
    </location>
</feature>
<evidence type="ECO:0000256" key="5">
    <source>
        <dbReference type="ARBA" id="ARBA00022806"/>
    </source>
</evidence>
<organism evidence="11 12">
    <name type="scientific">Sphaeramia orbicularis</name>
    <name type="common">orbiculate cardinalfish</name>
    <dbReference type="NCBI Taxonomy" id="375764"/>
    <lineage>
        <taxon>Eukaryota</taxon>
        <taxon>Metazoa</taxon>
        <taxon>Chordata</taxon>
        <taxon>Craniata</taxon>
        <taxon>Vertebrata</taxon>
        <taxon>Euteleostomi</taxon>
        <taxon>Actinopterygii</taxon>
        <taxon>Neopterygii</taxon>
        <taxon>Teleostei</taxon>
        <taxon>Neoteleostei</taxon>
        <taxon>Acanthomorphata</taxon>
        <taxon>Gobiaria</taxon>
        <taxon>Kurtiformes</taxon>
        <taxon>Apogonoidei</taxon>
        <taxon>Apogonidae</taxon>
        <taxon>Apogoninae</taxon>
        <taxon>Sphaeramia</taxon>
    </lineage>
</organism>
<comment type="catalytic activity">
    <reaction evidence="7">
        <text>ATP + H2O = ADP + phosphate + H(+)</text>
        <dbReference type="Rhea" id="RHEA:13065"/>
        <dbReference type="ChEBI" id="CHEBI:15377"/>
        <dbReference type="ChEBI" id="CHEBI:15378"/>
        <dbReference type="ChEBI" id="CHEBI:30616"/>
        <dbReference type="ChEBI" id="CHEBI:43474"/>
        <dbReference type="ChEBI" id="CHEBI:456216"/>
        <dbReference type="EC" id="3.6.4.13"/>
    </reaction>
</comment>
<dbReference type="AlphaFoldDB" id="A0A672YDC8"/>
<gene>
    <name evidence="11" type="primary">tdrd12</name>
</gene>
<evidence type="ECO:0000256" key="6">
    <source>
        <dbReference type="ARBA" id="ARBA00022840"/>
    </source>
</evidence>
<dbReference type="CDD" id="cd20435">
    <property type="entry name" value="Tudor_TDRD12_rpt2"/>
    <property type="match status" value="1"/>
</dbReference>
<keyword evidence="8" id="KW-0479">Metal-binding</keyword>
<dbReference type="InterPro" id="IPR000571">
    <property type="entry name" value="Znf_CCCH"/>
</dbReference>
<dbReference type="GO" id="GO:0042078">
    <property type="term" value="P:germ-line stem cell division"/>
    <property type="evidence" value="ECO:0007669"/>
    <property type="project" value="TreeGrafter"/>
</dbReference>
<sequence length="1014" mass="113988">MFKISILKAENPFSIWGQVVGGPGEDIQTEQYDDLVNQMNLYYRNITRNPQLLKPASLGKGQMCVVFWWVNKSWCRAMIESVTDDSVFCQCLLVDHGETLVVPSDQIRVVMENFLQLPFKMKRFYLSGIKPTTLQVSVHEEKAEAMLDASEAESTAIYLYLTVSNIKICVNDDLVAKKFAYYTRESAHDSMLNEKDQCPVMWPSSILNQAVFVTPNKPVTQTQHPPGKCIENFLSRALRFDLKEFVLDLKLVASSVMSHTLDETGEINVLFKALFLIFHFRGQNIRLNKTVVFLIIVSGYRFLEYLNPEPLNPDPDSAADTVIPTRDPESTGILVHSALPIEPCSGLDDAPVTDSLRWVLQRKKCYTLSPADCYSWPVVARGFNTLLISQNADNPLSYLPSLLTHIQLNSIHASLTSSLGPVVVLVCPGWEKAQVLYDLLEESKITQSLHPLIILLGNGKDEAKDVQIPKNCLLLVTTPFSLVRLLSHHCFLFLRLCHLVLDETDQLFTLAPDQMSTILEHFQRVTSSKEQYFYPQQLIAVAKQWTSQMEGLLANHMPHPSIIVTVPEDAALYAGVQQVSTSSKISVLLEAIDLNPDIGQKTLIIVDSAQETEDVFEALSNKSAFCLKTHKGLTHLFDSVIEQWRKDIGPGSHVILVTTSDCLKALGIQDATCVIHYSFPSSPRLFGSRLFCMAENFRNLSEPNHTENSHHLARSVLLISEKNARHVIGILRYLGRTSTPLPPELLSFAKGISVAREEQKIDRPLCSYLKSLGVCRESSKCPNRHRLISQLDQSVLPASGVIEVVPLFIKTASVFYGRIVAREDSSFDTLASEMASYYTDQKPGVREVLEGRFYAVQDNEVFHRVKVLSVPDRGNRLFFSVLVLFIDVGMEKEVKSYQILQLPEQFHSLPAQAVEIIVCRVRPADAEIDWHPKVTQAICQKIQGLHHQARVVLSLGNTIFVDPMVRATQVPGMKTMIYEYNIHTEILNTGMGVSNPEHVNLLKDLYQMSVATMY</sequence>
<dbReference type="Pfam" id="PF00567">
    <property type="entry name" value="TUDOR"/>
    <property type="match status" value="2"/>
</dbReference>
<evidence type="ECO:0000256" key="3">
    <source>
        <dbReference type="ARBA" id="ARBA00022741"/>
    </source>
</evidence>
<evidence type="ECO:0000313" key="11">
    <source>
        <dbReference type="Ensembl" id="ENSSORP00005000936.1"/>
    </source>
</evidence>
<feature type="domain" description="C3H1-type" evidence="9">
    <location>
        <begin position="760"/>
        <end position="788"/>
    </location>
</feature>
<dbReference type="Gene3D" id="2.30.30.140">
    <property type="match status" value="2"/>
</dbReference>
<dbReference type="PANTHER" id="PTHR22655:SF2">
    <property type="entry name" value="ATP-DEPENDENT RNA HELICASE TDRD12-RELATED"/>
    <property type="match status" value="1"/>
</dbReference>
<evidence type="ECO:0000313" key="12">
    <source>
        <dbReference type="Proteomes" id="UP000472271"/>
    </source>
</evidence>
<dbReference type="InterPro" id="IPR027417">
    <property type="entry name" value="P-loop_NTPase"/>
</dbReference>
<dbReference type="SUPFAM" id="SSF52540">
    <property type="entry name" value="P-loop containing nucleoside triphosphate hydrolases"/>
    <property type="match status" value="1"/>
</dbReference>
<keyword evidence="12" id="KW-1185">Reference proteome</keyword>
<evidence type="ECO:0000256" key="7">
    <source>
        <dbReference type="ARBA" id="ARBA00047984"/>
    </source>
</evidence>
<dbReference type="PANTHER" id="PTHR22655">
    <property type="entry name" value="ATP-DEPENDENT RNA HELICASE TDRD12-RELATED"/>
    <property type="match status" value="1"/>
</dbReference>